<keyword evidence="7 8" id="KW-0067">ATP-binding</keyword>
<keyword evidence="6 8" id="KW-0256">Endoplasmic reticulum</keyword>
<feature type="binding site" evidence="8">
    <location>
        <begin position="35"/>
        <end position="42"/>
    </location>
    <ligand>
        <name>ATP</name>
        <dbReference type="ChEBI" id="CHEBI:30616"/>
    </ligand>
</feature>
<evidence type="ECO:0000256" key="8">
    <source>
        <dbReference type="HAMAP-Rule" id="MF_03112"/>
    </source>
</evidence>
<comment type="caution">
    <text evidence="8">Lacks conserved residue(s) required for the propagation of feature annotation.</text>
</comment>
<keyword evidence="9" id="KW-0175">Coiled coil</keyword>
<keyword evidence="5 8" id="KW-0378">Hydrolase</keyword>
<feature type="binding site" evidence="8">
    <location>
        <position position="260"/>
    </location>
    <ligand>
        <name>ATP</name>
        <dbReference type="ChEBI" id="CHEBI:30616"/>
    </ligand>
</feature>
<evidence type="ECO:0000256" key="1">
    <source>
        <dbReference type="ARBA" id="ARBA00011040"/>
    </source>
</evidence>
<reference evidence="11" key="1">
    <citation type="submission" date="2022-04" db="EMBL/GenBank/DDBJ databases">
        <title>Carnegiea gigantea Genome sequencing and assembly v2.</title>
        <authorList>
            <person name="Copetti D."/>
            <person name="Sanderson M.J."/>
            <person name="Burquez A."/>
            <person name="Wojciechowski M.F."/>
        </authorList>
    </citation>
    <scope>NUCLEOTIDE SEQUENCE</scope>
    <source>
        <strain evidence="11">SGP5-SGP5p</strain>
        <tissue evidence="11">Aerial part</tissue>
    </source>
</reference>
<dbReference type="EMBL" id="JAKOGI010000017">
    <property type="protein sequence ID" value="KAJ8450171.1"/>
    <property type="molecule type" value="Genomic_DNA"/>
</dbReference>
<comment type="subcellular location">
    <subcellularLocation>
        <location evidence="8">Cytoplasm</location>
    </subcellularLocation>
    <subcellularLocation>
        <location evidence="8">Endoplasmic reticulum</location>
    </subcellularLocation>
</comment>
<feature type="active site" evidence="8">
    <location>
        <position position="64"/>
    </location>
</feature>
<accession>A0A9Q1KWL8</accession>
<keyword evidence="2 8" id="KW-0813">Transport</keyword>
<keyword evidence="4 8" id="KW-0547">Nucleotide-binding</keyword>
<evidence type="ECO:0000256" key="3">
    <source>
        <dbReference type="ARBA" id="ARBA00022490"/>
    </source>
</evidence>
<feature type="binding site" evidence="8">
    <location>
        <position position="233"/>
    </location>
    <ligand>
        <name>ATP</name>
        <dbReference type="ChEBI" id="CHEBI:30616"/>
    </ligand>
</feature>
<comment type="subunit">
    <text evidence="8">Homodimer.</text>
</comment>
<dbReference type="GO" id="GO:0071816">
    <property type="term" value="P:tail-anchored membrane protein insertion into ER membrane"/>
    <property type="evidence" value="ECO:0007669"/>
    <property type="project" value="TreeGrafter"/>
</dbReference>
<dbReference type="HAMAP" id="MF_03112">
    <property type="entry name" value="Asna1_Get3"/>
    <property type="match status" value="1"/>
</dbReference>
<dbReference type="OrthoDB" id="1770at2759"/>
<evidence type="ECO:0000256" key="2">
    <source>
        <dbReference type="ARBA" id="ARBA00022448"/>
    </source>
</evidence>
<evidence type="ECO:0000313" key="12">
    <source>
        <dbReference type="Proteomes" id="UP001153076"/>
    </source>
</evidence>
<feature type="coiled-coil region" evidence="9">
    <location>
        <begin position="333"/>
        <end position="360"/>
    </location>
</feature>
<keyword evidence="12" id="KW-1185">Reference proteome</keyword>
<keyword evidence="3 8" id="KW-0963">Cytoplasm</keyword>
<feature type="domain" description="ArsA/GET3 Anion-transporting ATPase-like" evidence="10">
    <location>
        <begin position="28"/>
        <end position="319"/>
    </location>
</feature>
<dbReference type="Pfam" id="PF02374">
    <property type="entry name" value="ArsA_ATPase"/>
    <property type="match status" value="1"/>
</dbReference>
<evidence type="ECO:0000256" key="9">
    <source>
        <dbReference type="SAM" id="Coils"/>
    </source>
</evidence>
<dbReference type="FunFam" id="3.40.50.300:FF:000235">
    <property type="entry name" value="ATPase ASNA1"/>
    <property type="match status" value="1"/>
</dbReference>
<dbReference type="InterPro" id="IPR025723">
    <property type="entry name" value="ArsA/GET3_ATPase-like"/>
</dbReference>
<protein>
    <recommendedName>
        <fullName evidence="10">ArsA/GET3 Anion-transporting ATPase-like domain-containing protein</fullName>
    </recommendedName>
</protein>
<dbReference type="CDD" id="cd02035">
    <property type="entry name" value="ArsA"/>
    <property type="match status" value="1"/>
</dbReference>
<dbReference type="PANTHER" id="PTHR10803">
    <property type="entry name" value="ARSENICAL PUMP-DRIVING ATPASE ARSENITE-TRANSLOCATING ATPASE"/>
    <property type="match status" value="1"/>
</dbReference>
<evidence type="ECO:0000313" key="11">
    <source>
        <dbReference type="EMBL" id="KAJ8450171.1"/>
    </source>
</evidence>
<evidence type="ECO:0000259" key="10">
    <source>
        <dbReference type="Pfam" id="PF02374"/>
    </source>
</evidence>
<comment type="caution">
    <text evidence="11">The sequence shown here is derived from an EMBL/GenBank/DDBJ whole genome shotgun (WGS) entry which is preliminary data.</text>
</comment>
<dbReference type="InterPro" id="IPR027542">
    <property type="entry name" value="ATPase_ArsA/GET3_euk"/>
</dbReference>
<dbReference type="PANTHER" id="PTHR10803:SF3">
    <property type="entry name" value="ATPASE GET3"/>
    <property type="match status" value="1"/>
</dbReference>
<organism evidence="11 12">
    <name type="scientific">Carnegiea gigantea</name>
    <dbReference type="NCBI Taxonomy" id="171969"/>
    <lineage>
        <taxon>Eukaryota</taxon>
        <taxon>Viridiplantae</taxon>
        <taxon>Streptophyta</taxon>
        <taxon>Embryophyta</taxon>
        <taxon>Tracheophyta</taxon>
        <taxon>Spermatophyta</taxon>
        <taxon>Magnoliopsida</taxon>
        <taxon>eudicotyledons</taxon>
        <taxon>Gunneridae</taxon>
        <taxon>Pentapetalae</taxon>
        <taxon>Caryophyllales</taxon>
        <taxon>Cactineae</taxon>
        <taxon>Cactaceae</taxon>
        <taxon>Cactoideae</taxon>
        <taxon>Echinocereeae</taxon>
        <taxon>Carnegiea</taxon>
    </lineage>
</organism>
<dbReference type="NCBIfam" id="TIGR00345">
    <property type="entry name" value="GET3_arsA_TRC40"/>
    <property type="match status" value="1"/>
</dbReference>
<evidence type="ECO:0000256" key="7">
    <source>
        <dbReference type="ARBA" id="ARBA00022840"/>
    </source>
</evidence>
<dbReference type="Proteomes" id="UP001153076">
    <property type="component" value="Unassembled WGS sequence"/>
</dbReference>
<dbReference type="GO" id="GO:0043529">
    <property type="term" value="C:GET complex"/>
    <property type="evidence" value="ECO:0007669"/>
    <property type="project" value="TreeGrafter"/>
</dbReference>
<dbReference type="GO" id="GO:0005524">
    <property type="term" value="F:ATP binding"/>
    <property type="evidence" value="ECO:0007669"/>
    <property type="project" value="UniProtKB-UniRule"/>
</dbReference>
<comment type="similarity">
    <text evidence="1 8">Belongs to the arsA ATPase family.</text>
</comment>
<proteinExistence type="inferred from homology"/>
<evidence type="ECO:0000256" key="4">
    <source>
        <dbReference type="ARBA" id="ARBA00022741"/>
    </source>
</evidence>
<dbReference type="SUPFAM" id="SSF52540">
    <property type="entry name" value="P-loop containing nucleoside triphosphate hydrolases"/>
    <property type="match status" value="1"/>
</dbReference>
<comment type="function">
    <text evidence="8">ATPase required for the post-translational delivery of tail-anchored (TA) proteins to the endoplasmic reticulum. Recognizes and selectively binds the transmembrane domain of TA proteins in the cytosol. This complex then targets to the endoplasmic reticulum by membrane-bound receptors, where the tail-anchored protein is released for insertion. This process is regulated by ATP binding and hydrolysis. ATP binding drives the homodimer towards the closed dimer state, facilitating recognition of newly synthesized TA membrane proteins. ATP hydrolysis is required for insertion. Subsequently, the homodimer reverts towards the open dimer state, lowering its affinity for the membrane-bound receptor, and returning it to the cytosol to initiate a new round of targeting.</text>
</comment>
<dbReference type="InterPro" id="IPR027417">
    <property type="entry name" value="P-loop_NTPase"/>
</dbReference>
<dbReference type="InterPro" id="IPR016300">
    <property type="entry name" value="ATPase_ArsA/GET3"/>
</dbReference>
<gene>
    <name evidence="11" type="ORF">Cgig2_033365</name>
</gene>
<name>A0A9Q1KWL8_9CARY</name>
<sequence length="364" mass="40861">MASDQDSAEETEVAEGSLRNIMDQKTLKWVFVGGKGGVGKTTCSSILAILLASVRPSVLIISTDPAHNLSDAFQQRFTKAPTLVNGFTNLFAMEVDPTVENEDFSSEGQENLVSELANAIPGIDEAMSFAEMLKLVQTMDYSVIVFDTAPTGHTLRLLQFPSTLEKGLTKVMSLKAKFGGLLSQMTRLFGVEDDFGEDAILGRLEGMKDVIEQVNLQFKDPDLTTFVCVCIPEFLSLYETERLVQELAKFEIDTHNIIVNQVLFNDEVVESQLLKARMKMQERYIDQFYMLYEDFHITKLPLMPEEVTGLQALRAFSRHFLIPYQPAIQKGTIEELEKRVSALSQQLKEAEEELDKLRKGKQPA</sequence>
<dbReference type="GO" id="GO:0016887">
    <property type="term" value="F:ATP hydrolysis activity"/>
    <property type="evidence" value="ECO:0007669"/>
    <property type="project" value="InterPro"/>
</dbReference>
<dbReference type="Gene3D" id="3.40.50.300">
    <property type="entry name" value="P-loop containing nucleotide triphosphate hydrolases"/>
    <property type="match status" value="1"/>
</dbReference>
<evidence type="ECO:0000256" key="5">
    <source>
        <dbReference type="ARBA" id="ARBA00022801"/>
    </source>
</evidence>
<dbReference type="AlphaFoldDB" id="A0A9Q1KWL8"/>
<evidence type="ECO:0000256" key="6">
    <source>
        <dbReference type="ARBA" id="ARBA00022824"/>
    </source>
</evidence>